<proteinExistence type="predicted"/>
<evidence type="ECO:0000313" key="2">
    <source>
        <dbReference type="EMBL" id="KAG1542678.1"/>
    </source>
</evidence>
<organism evidence="2 3">
    <name type="scientific">Rhizopus oryzae</name>
    <name type="common">Mucormycosis agent</name>
    <name type="synonym">Rhizopus arrhizus var. delemar</name>
    <dbReference type="NCBI Taxonomy" id="64495"/>
    <lineage>
        <taxon>Eukaryota</taxon>
        <taxon>Fungi</taxon>
        <taxon>Fungi incertae sedis</taxon>
        <taxon>Mucoromycota</taxon>
        <taxon>Mucoromycotina</taxon>
        <taxon>Mucoromycetes</taxon>
        <taxon>Mucorales</taxon>
        <taxon>Mucorineae</taxon>
        <taxon>Rhizopodaceae</taxon>
        <taxon>Rhizopus</taxon>
    </lineage>
</organism>
<reference evidence="2" key="1">
    <citation type="journal article" date="2020" name="Microb. Genom.">
        <title>Genetic diversity of clinical and environmental Mucorales isolates obtained from an investigation of mucormycosis cases among solid organ transplant recipients.</title>
        <authorList>
            <person name="Nguyen M.H."/>
            <person name="Kaul D."/>
            <person name="Muto C."/>
            <person name="Cheng S.J."/>
            <person name="Richter R.A."/>
            <person name="Bruno V.M."/>
            <person name="Liu G."/>
            <person name="Beyhan S."/>
            <person name="Sundermann A.J."/>
            <person name="Mounaud S."/>
            <person name="Pasculle A.W."/>
            <person name="Nierman W.C."/>
            <person name="Driscoll E."/>
            <person name="Cumbie R."/>
            <person name="Clancy C.J."/>
            <person name="Dupont C.L."/>
        </authorList>
    </citation>
    <scope>NUCLEOTIDE SEQUENCE</scope>
    <source>
        <strain evidence="2">GL16</strain>
    </source>
</reference>
<evidence type="ECO:0000313" key="3">
    <source>
        <dbReference type="Proteomes" id="UP000717996"/>
    </source>
</evidence>
<comment type="caution">
    <text evidence="2">The sequence shown here is derived from an EMBL/GenBank/DDBJ whole genome shotgun (WGS) entry which is preliminary data.</text>
</comment>
<dbReference type="AlphaFoldDB" id="A0A9P7C9G8"/>
<keyword evidence="1" id="KW-0472">Membrane</keyword>
<keyword evidence="1" id="KW-1133">Transmembrane helix</keyword>
<gene>
    <name evidence="2" type="ORF">G6F51_007132</name>
</gene>
<protein>
    <submittedName>
        <fullName evidence="2">Uncharacterized protein</fullName>
    </submittedName>
</protein>
<feature type="transmembrane region" description="Helical" evidence="1">
    <location>
        <begin position="63"/>
        <end position="84"/>
    </location>
</feature>
<evidence type="ECO:0000256" key="1">
    <source>
        <dbReference type="SAM" id="Phobius"/>
    </source>
</evidence>
<dbReference type="EMBL" id="JAANIT010001034">
    <property type="protein sequence ID" value="KAG1542678.1"/>
    <property type="molecule type" value="Genomic_DNA"/>
</dbReference>
<sequence length="146" mass="16224">MIHSFLICYTTSSSILMDANDTHFRKQYYDSVVHDQAIPSVLATLRPLSAGSCKTNIYKDNQLITLSHSLFVVLLCPWILHFGFPCPTLNEADVSIGDLVGHQATNQSPVTSILTALILSNMSFNVSICIEGYKCRLLLRIPCLTF</sequence>
<name>A0A9P7C9G8_RHIOR</name>
<dbReference type="Proteomes" id="UP000717996">
    <property type="component" value="Unassembled WGS sequence"/>
</dbReference>
<accession>A0A9P7C9G8</accession>
<keyword evidence="1" id="KW-0812">Transmembrane</keyword>